<protein>
    <submittedName>
        <fullName evidence="1">DUF3581 domain-containing protein</fullName>
    </submittedName>
</protein>
<accession>A0ABP9RCZ3</accession>
<dbReference type="Pfam" id="PF12119">
    <property type="entry name" value="DUF3581"/>
    <property type="match status" value="1"/>
</dbReference>
<dbReference type="EMBL" id="BAABKI010000018">
    <property type="protein sequence ID" value="GAA5174797.1"/>
    <property type="molecule type" value="Genomic_DNA"/>
</dbReference>
<dbReference type="InterPro" id="IPR021974">
    <property type="entry name" value="DUF3581"/>
</dbReference>
<name>A0ABP9RCZ3_9GAMM</name>
<evidence type="ECO:0000313" key="1">
    <source>
        <dbReference type="EMBL" id="GAA5174797.1"/>
    </source>
</evidence>
<comment type="caution">
    <text evidence="1">The sequence shown here is derived from an EMBL/GenBank/DDBJ whole genome shotgun (WGS) entry which is preliminary data.</text>
</comment>
<dbReference type="RefSeq" id="WP_031383315.1">
    <property type="nucleotide sequence ID" value="NZ_BAABKI010000018.1"/>
</dbReference>
<dbReference type="Proteomes" id="UP001500074">
    <property type="component" value="Unassembled WGS sequence"/>
</dbReference>
<evidence type="ECO:0000313" key="2">
    <source>
        <dbReference type="Proteomes" id="UP001500074"/>
    </source>
</evidence>
<keyword evidence="2" id="KW-1185">Reference proteome</keyword>
<proteinExistence type="predicted"/>
<gene>
    <name evidence="1" type="ORF">GCM10023342_16580</name>
</gene>
<reference evidence="2" key="1">
    <citation type="journal article" date="2019" name="Int. J. Syst. Evol. Microbiol.">
        <title>The Global Catalogue of Microorganisms (GCM) 10K type strain sequencing project: providing services to taxonomists for standard genome sequencing and annotation.</title>
        <authorList>
            <consortium name="The Broad Institute Genomics Platform"/>
            <consortium name="The Broad Institute Genome Sequencing Center for Infectious Disease"/>
            <person name="Wu L."/>
            <person name="Ma J."/>
        </authorList>
    </citation>
    <scope>NUCLEOTIDE SEQUENCE [LARGE SCALE GENOMIC DNA]</scope>
    <source>
        <strain evidence="2">JCM 18472</strain>
    </source>
</reference>
<sequence length="236" mass="26518">MFLDEFYTEADGWLRIDAQQASRFAKRMAGDHNPIHDPDARRFCVPGDLLFALALVKHGLAQRMTFHFRGMVGDNVPLRFAVDDEGGLSVVDDAGKQYLYVERSGETTHDPAVIERFTRRYIAFSGRNFPHYLKPLMEDNGVMFNPQRPLVIYDSMGFQLDALPGDGLEVAFDGARFDIQGKRGEARLAFRMRAGGQPLGTGAKKLVVSGLQPYDAEVMESFVEIFSRRKAEYEAG</sequence>
<organism evidence="1 2">
    <name type="scientific">Modicisalibacter zincidurans</name>
    <dbReference type="NCBI Taxonomy" id="1178777"/>
    <lineage>
        <taxon>Bacteria</taxon>
        <taxon>Pseudomonadati</taxon>
        <taxon>Pseudomonadota</taxon>
        <taxon>Gammaproteobacteria</taxon>
        <taxon>Oceanospirillales</taxon>
        <taxon>Halomonadaceae</taxon>
        <taxon>Modicisalibacter</taxon>
    </lineage>
</organism>